<reference evidence="2" key="1">
    <citation type="journal article" date="2014" name="Int. J. Syst. Evol. Microbiol.">
        <title>Complete genome sequence of Corynebacterium casei LMG S-19264T (=DSM 44701T), isolated from a smear-ripened cheese.</title>
        <authorList>
            <consortium name="US DOE Joint Genome Institute (JGI-PGF)"/>
            <person name="Walter F."/>
            <person name="Albersmeier A."/>
            <person name="Kalinowski J."/>
            <person name="Ruckert C."/>
        </authorList>
    </citation>
    <scope>NUCLEOTIDE SEQUENCE</scope>
    <source>
        <strain evidence="2">KCTC 32501</strain>
    </source>
</reference>
<organism evidence="2 3">
    <name type="scientific">Formosimonas limnophila</name>
    <dbReference type="NCBI Taxonomy" id="1384487"/>
    <lineage>
        <taxon>Bacteria</taxon>
        <taxon>Pseudomonadati</taxon>
        <taxon>Pseudomonadota</taxon>
        <taxon>Betaproteobacteria</taxon>
        <taxon>Burkholderiales</taxon>
        <taxon>Burkholderiaceae</taxon>
        <taxon>Formosimonas</taxon>
    </lineage>
</organism>
<comment type="caution">
    <text evidence="2">The sequence shown here is derived from an EMBL/GenBank/DDBJ whole genome shotgun (WGS) entry which is preliminary data.</text>
</comment>
<sequence length="120" mass="12861">MNPNSILVTGSTGNIGGALLPLLKNENLTLWAGNTQGKTIGGAAGRAIDFLSIDSVRRALTDIDTAFIVIPAHPQMLEKAKNVAQAAQSTGIKHQASCARLWCRSRSQLKYCHRSSTRNC</sequence>
<dbReference type="InterPro" id="IPR036291">
    <property type="entry name" value="NAD(P)-bd_dom_sf"/>
</dbReference>
<evidence type="ECO:0000313" key="3">
    <source>
        <dbReference type="Proteomes" id="UP000614287"/>
    </source>
</evidence>
<evidence type="ECO:0000259" key="1">
    <source>
        <dbReference type="Pfam" id="PF13460"/>
    </source>
</evidence>
<proteinExistence type="predicted"/>
<dbReference type="Gene3D" id="3.40.50.720">
    <property type="entry name" value="NAD(P)-binding Rossmann-like Domain"/>
    <property type="match status" value="1"/>
</dbReference>
<dbReference type="RefSeq" id="WP_189490780.1">
    <property type="nucleotide sequence ID" value="NZ_BMZG01000002.1"/>
</dbReference>
<dbReference type="InterPro" id="IPR016040">
    <property type="entry name" value="NAD(P)-bd_dom"/>
</dbReference>
<dbReference type="EMBL" id="BMZG01000002">
    <property type="protein sequence ID" value="GHA66461.1"/>
    <property type="molecule type" value="Genomic_DNA"/>
</dbReference>
<evidence type="ECO:0000313" key="2">
    <source>
        <dbReference type="EMBL" id="GHA66461.1"/>
    </source>
</evidence>
<gene>
    <name evidence="2" type="ORF">GCM10009007_03690</name>
</gene>
<accession>A0A8J3CFP5</accession>
<protein>
    <recommendedName>
        <fullName evidence="1">NAD(P)-binding domain-containing protein</fullName>
    </recommendedName>
</protein>
<feature type="domain" description="NAD(P)-binding" evidence="1">
    <location>
        <begin position="10"/>
        <end position="94"/>
    </location>
</feature>
<dbReference type="AlphaFoldDB" id="A0A8J3CFP5"/>
<dbReference type="SUPFAM" id="SSF51735">
    <property type="entry name" value="NAD(P)-binding Rossmann-fold domains"/>
    <property type="match status" value="1"/>
</dbReference>
<keyword evidence="3" id="KW-1185">Reference proteome</keyword>
<reference evidence="2" key="2">
    <citation type="submission" date="2020-09" db="EMBL/GenBank/DDBJ databases">
        <authorList>
            <person name="Sun Q."/>
            <person name="Kim S."/>
        </authorList>
    </citation>
    <scope>NUCLEOTIDE SEQUENCE</scope>
    <source>
        <strain evidence="2">KCTC 32501</strain>
    </source>
</reference>
<dbReference type="Pfam" id="PF13460">
    <property type="entry name" value="NAD_binding_10"/>
    <property type="match status" value="1"/>
</dbReference>
<dbReference type="Proteomes" id="UP000614287">
    <property type="component" value="Unassembled WGS sequence"/>
</dbReference>
<name>A0A8J3CFP5_9BURK</name>